<evidence type="ECO:0000256" key="5">
    <source>
        <dbReference type="ARBA" id="ARBA00023136"/>
    </source>
</evidence>
<feature type="transmembrane region" description="Helical" evidence="8">
    <location>
        <begin position="311"/>
        <end position="329"/>
    </location>
</feature>
<dbReference type="GO" id="GO:0005886">
    <property type="term" value="C:plasma membrane"/>
    <property type="evidence" value="ECO:0007669"/>
    <property type="project" value="UniProtKB-SubCell"/>
</dbReference>
<evidence type="ECO:0000313" key="11">
    <source>
        <dbReference type="Proteomes" id="UP000008792"/>
    </source>
</evidence>
<evidence type="ECO:0000256" key="2">
    <source>
        <dbReference type="ARBA" id="ARBA00022475"/>
    </source>
</evidence>
<dbReference type="SUPFAM" id="SSF53850">
    <property type="entry name" value="Periplasmic binding protein-like II"/>
    <property type="match status" value="1"/>
</dbReference>
<evidence type="ECO:0000256" key="1">
    <source>
        <dbReference type="ARBA" id="ARBA00004651"/>
    </source>
</evidence>
<keyword evidence="5 8" id="KW-0472">Membrane</keyword>
<comment type="subcellular location">
    <subcellularLocation>
        <location evidence="1">Cell membrane</location>
        <topology evidence="1">Multi-pass membrane protein</topology>
    </subcellularLocation>
</comment>
<feature type="chain" id="PRO_5006387099" description="Ionotropic glutamate receptor L-glutamate and glycine-binding domain-containing protein" evidence="9">
    <location>
        <begin position="19"/>
        <end position="585"/>
    </location>
</feature>
<evidence type="ECO:0000256" key="7">
    <source>
        <dbReference type="ARBA" id="ARBA00023180"/>
    </source>
</evidence>
<dbReference type="OrthoDB" id="7882476at2759"/>
<keyword evidence="9" id="KW-0732">Signal</keyword>
<feature type="transmembrane region" description="Helical" evidence="8">
    <location>
        <begin position="367"/>
        <end position="386"/>
    </location>
</feature>
<evidence type="ECO:0000256" key="3">
    <source>
        <dbReference type="ARBA" id="ARBA00022692"/>
    </source>
</evidence>
<feature type="transmembrane region" description="Helical" evidence="8">
    <location>
        <begin position="411"/>
        <end position="430"/>
    </location>
</feature>
<dbReference type="PANTHER" id="PTHR42643:SF41">
    <property type="entry name" value="IONOTROPIC RECEPTOR 20A-RELATED"/>
    <property type="match status" value="1"/>
</dbReference>
<proteinExistence type="predicted"/>
<gene>
    <name evidence="10" type="primary">Dvir\GJ25718</name>
    <name evidence="10" type="ORF">Dvir_GJ25718</name>
</gene>
<name>A0A0Q9WSL4_DROVI</name>
<evidence type="ECO:0000256" key="9">
    <source>
        <dbReference type="SAM" id="SignalP"/>
    </source>
</evidence>
<keyword evidence="2" id="KW-1003">Cell membrane</keyword>
<dbReference type="EMBL" id="CH940647">
    <property type="protein sequence ID" value="KRF84047.1"/>
    <property type="molecule type" value="Genomic_DNA"/>
</dbReference>
<dbReference type="PANTHER" id="PTHR42643">
    <property type="entry name" value="IONOTROPIC RECEPTOR 20A-RELATED"/>
    <property type="match status" value="1"/>
</dbReference>
<keyword evidence="3 8" id="KW-0812">Transmembrane</keyword>
<evidence type="ECO:0000256" key="6">
    <source>
        <dbReference type="ARBA" id="ARBA00023170"/>
    </source>
</evidence>
<dbReference type="FunCoup" id="A0A0Q9WSL4">
    <property type="interactions" value="10"/>
</dbReference>
<evidence type="ECO:0008006" key="12">
    <source>
        <dbReference type="Google" id="ProtNLM"/>
    </source>
</evidence>
<dbReference type="InParanoid" id="A0A0Q9WSL4"/>
<keyword evidence="6" id="KW-0675">Receptor</keyword>
<protein>
    <recommendedName>
        <fullName evidence="12">Ionotropic glutamate receptor L-glutamate and glycine-binding domain-containing protein</fullName>
    </recommendedName>
</protein>
<evidence type="ECO:0000256" key="4">
    <source>
        <dbReference type="ARBA" id="ARBA00022989"/>
    </source>
</evidence>
<reference evidence="10 11" key="1">
    <citation type="journal article" date="2007" name="Nature">
        <title>Evolution of genes and genomes on the Drosophila phylogeny.</title>
        <authorList>
            <consortium name="Drosophila 12 Genomes Consortium"/>
            <person name="Clark A.G."/>
            <person name="Eisen M.B."/>
            <person name="Smith D.R."/>
            <person name="Bergman C.M."/>
            <person name="Oliver B."/>
            <person name="Markow T.A."/>
            <person name="Kaufman T.C."/>
            <person name="Kellis M."/>
            <person name="Gelbart W."/>
            <person name="Iyer V.N."/>
            <person name="Pollard D.A."/>
            <person name="Sackton T.B."/>
            <person name="Larracuente A.M."/>
            <person name="Singh N.D."/>
            <person name="Abad J.P."/>
            <person name="Abt D.N."/>
            <person name="Adryan B."/>
            <person name="Aguade M."/>
            <person name="Akashi H."/>
            <person name="Anderson W.W."/>
            <person name="Aquadro C.F."/>
            <person name="Ardell D.H."/>
            <person name="Arguello R."/>
            <person name="Artieri C.G."/>
            <person name="Barbash D.A."/>
            <person name="Barker D."/>
            <person name="Barsanti P."/>
            <person name="Batterham P."/>
            <person name="Batzoglou S."/>
            <person name="Begun D."/>
            <person name="Bhutkar A."/>
            <person name="Blanco E."/>
            <person name="Bosak S.A."/>
            <person name="Bradley R.K."/>
            <person name="Brand A.D."/>
            <person name="Brent M.R."/>
            <person name="Brooks A.N."/>
            <person name="Brown R.H."/>
            <person name="Butlin R.K."/>
            <person name="Caggese C."/>
            <person name="Calvi B.R."/>
            <person name="Bernardo de Carvalho A."/>
            <person name="Caspi A."/>
            <person name="Castrezana S."/>
            <person name="Celniker S.E."/>
            <person name="Chang J.L."/>
            <person name="Chapple C."/>
            <person name="Chatterji S."/>
            <person name="Chinwalla A."/>
            <person name="Civetta A."/>
            <person name="Clifton S.W."/>
            <person name="Comeron J.M."/>
            <person name="Costello J.C."/>
            <person name="Coyne J.A."/>
            <person name="Daub J."/>
            <person name="David R.G."/>
            <person name="Delcher A.L."/>
            <person name="Delehaunty K."/>
            <person name="Do C.B."/>
            <person name="Ebling H."/>
            <person name="Edwards K."/>
            <person name="Eickbush T."/>
            <person name="Evans J.D."/>
            <person name="Filipski A."/>
            <person name="Findeiss S."/>
            <person name="Freyhult E."/>
            <person name="Fulton L."/>
            <person name="Fulton R."/>
            <person name="Garcia A.C."/>
            <person name="Gardiner A."/>
            <person name="Garfield D.A."/>
            <person name="Garvin B.E."/>
            <person name="Gibson G."/>
            <person name="Gilbert D."/>
            <person name="Gnerre S."/>
            <person name="Godfrey J."/>
            <person name="Good R."/>
            <person name="Gotea V."/>
            <person name="Gravely B."/>
            <person name="Greenberg A.J."/>
            <person name="Griffiths-Jones S."/>
            <person name="Gross S."/>
            <person name="Guigo R."/>
            <person name="Gustafson E.A."/>
            <person name="Haerty W."/>
            <person name="Hahn M.W."/>
            <person name="Halligan D.L."/>
            <person name="Halpern A.L."/>
            <person name="Halter G.M."/>
            <person name="Han M.V."/>
            <person name="Heger A."/>
            <person name="Hillier L."/>
            <person name="Hinrichs A.S."/>
            <person name="Holmes I."/>
            <person name="Hoskins R.A."/>
            <person name="Hubisz M.J."/>
            <person name="Hultmark D."/>
            <person name="Huntley M.A."/>
            <person name="Jaffe D.B."/>
            <person name="Jagadeeshan S."/>
            <person name="Jeck W.R."/>
            <person name="Johnson J."/>
            <person name="Jones C.D."/>
            <person name="Jordan W.C."/>
            <person name="Karpen G.H."/>
            <person name="Kataoka E."/>
            <person name="Keightley P.D."/>
            <person name="Kheradpour P."/>
            <person name="Kirkness E.F."/>
            <person name="Koerich L.B."/>
            <person name="Kristiansen K."/>
            <person name="Kudrna D."/>
            <person name="Kulathinal R.J."/>
            <person name="Kumar S."/>
            <person name="Kwok R."/>
            <person name="Lander E."/>
            <person name="Langley C.H."/>
            <person name="Lapoint R."/>
            <person name="Lazzaro B.P."/>
            <person name="Lee S.J."/>
            <person name="Levesque L."/>
            <person name="Li R."/>
            <person name="Lin C.F."/>
            <person name="Lin M.F."/>
            <person name="Lindblad-Toh K."/>
            <person name="Llopart A."/>
            <person name="Long M."/>
            <person name="Low L."/>
            <person name="Lozovsky E."/>
            <person name="Lu J."/>
            <person name="Luo M."/>
            <person name="Machado C.A."/>
            <person name="Makalowski W."/>
            <person name="Marzo M."/>
            <person name="Matsuda M."/>
            <person name="Matzkin L."/>
            <person name="McAllister B."/>
            <person name="McBride C.S."/>
            <person name="McKernan B."/>
            <person name="McKernan K."/>
            <person name="Mendez-Lago M."/>
            <person name="Minx P."/>
            <person name="Mollenhauer M.U."/>
            <person name="Montooth K."/>
            <person name="Mount S.M."/>
            <person name="Mu X."/>
            <person name="Myers E."/>
            <person name="Negre B."/>
            <person name="Newfeld S."/>
            <person name="Nielsen R."/>
            <person name="Noor M.A."/>
            <person name="O'Grady P."/>
            <person name="Pachter L."/>
            <person name="Papaceit M."/>
            <person name="Parisi M.J."/>
            <person name="Parisi M."/>
            <person name="Parts L."/>
            <person name="Pedersen J.S."/>
            <person name="Pesole G."/>
            <person name="Phillippy A.M."/>
            <person name="Ponting C.P."/>
            <person name="Pop M."/>
            <person name="Porcelli D."/>
            <person name="Powell J.R."/>
            <person name="Prohaska S."/>
            <person name="Pruitt K."/>
            <person name="Puig M."/>
            <person name="Quesneville H."/>
            <person name="Ram K.R."/>
            <person name="Rand D."/>
            <person name="Rasmussen M.D."/>
            <person name="Reed L.K."/>
            <person name="Reenan R."/>
            <person name="Reily A."/>
            <person name="Remington K.A."/>
            <person name="Rieger T.T."/>
            <person name="Ritchie M.G."/>
            <person name="Robin C."/>
            <person name="Rogers Y.H."/>
            <person name="Rohde C."/>
            <person name="Rozas J."/>
            <person name="Rubenfield M.J."/>
            <person name="Ruiz A."/>
            <person name="Russo S."/>
            <person name="Salzberg S.L."/>
            <person name="Sanchez-Gracia A."/>
            <person name="Saranga D.J."/>
            <person name="Sato H."/>
            <person name="Schaeffer S.W."/>
            <person name="Schatz M.C."/>
            <person name="Schlenke T."/>
            <person name="Schwartz R."/>
            <person name="Segarra C."/>
            <person name="Singh R.S."/>
            <person name="Sirot L."/>
            <person name="Sirota M."/>
            <person name="Sisneros N.B."/>
            <person name="Smith C.D."/>
            <person name="Smith T.F."/>
            <person name="Spieth J."/>
            <person name="Stage D.E."/>
            <person name="Stark A."/>
            <person name="Stephan W."/>
            <person name="Strausberg R.L."/>
            <person name="Strempel S."/>
            <person name="Sturgill D."/>
            <person name="Sutton G."/>
            <person name="Sutton G.G."/>
            <person name="Tao W."/>
            <person name="Teichmann S."/>
            <person name="Tobari Y.N."/>
            <person name="Tomimura Y."/>
            <person name="Tsolas J.M."/>
            <person name="Valente V.L."/>
            <person name="Venter E."/>
            <person name="Venter J.C."/>
            <person name="Vicario S."/>
            <person name="Vieira F.G."/>
            <person name="Vilella A.J."/>
            <person name="Villasante A."/>
            <person name="Walenz B."/>
            <person name="Wang J."/>
            <person name="Wasserman M."/>
            <person name="Watts T."/>
            <person name="Wilson D."/>
            <person name="Wilson R.K."/>
            <person name="Wing R.A."/>
            <person name="Wolfner M.F."/>
            <person name="Wong A."/>
            <person name="Wong G.K."/>
            <person name="Wu C.I."/>
            <person name="Wu G."/>
            <person name="Yamamoto D."/>
            <person name="Yang H.P."/>
            <person name="Yang S.P."/>
            <person name="Yorke J.A."/>
            <person name="Yoshida K."/>
            <person name="Zdobnov E."/>
            <person name="Zhang P."/>
            <person name="Zhang Y."/>
            <person name="Zimin A.V."/>
            <person name="Baldwin J."/>
            <person name="Abdouelleil A."/>
            <person name="Abdulkadir J."/>
            <person name="Abebe A."/>
            <person name="Abera B."/>
            <person name="Abreu J."/>
            <person name="Acer S.C."/>
            <person name="Aftuck L."/>
            <person name="Alexander A."/>
            <person name="An P."/>
            <person name="Anderson E."/>
            <person name="Anderson S."/>
            <person name="Arachi H."/>
            <person name="Azer M."/>
            <person name="Bachantsang P."/>
            <person name="Barry A."/>
            <person name="Bayul T."/>
            <person name="Berlin A."/>
            <person name="Bessette D."/>
            <person name="Bloom T."/>
            <person name="Blye J."/>
            <person name="Boguslavskiy L."/>
            <person name="Bonnet C."/>
            <person name="Boukhgalter B."/>
            <person name="Bourzgui I."/>
            <person name="Brown A."/>
            <person name="Cahill P."/>
            <person name="Channer S."/>
            <person name="Cheshatsang Y."/>
            <person name="Chuda L."/>
            <person name="Citroen M."/>
            <person name="Collymore A."/>
            <person name="Cooke P."/>
            <person name="Costello M."/>
            <person name="D'Aco K."/>
            <person name="Daza R."/>
            <person name="De Haan G."/>
            <person name="DeGray S."/>
            <person name="DeMaso C."/>
            <person name="Dhargay N."/>
            <person name="Dooley K."/>
            <person name="Dooley E."/>
            <person name="Doricent M."/>
            <person name="Dorje P."/>
            <person name="Dorjee K."/>
            <person name="Dupes A."/>
            <person name="Elong R."/>
            <person name="Falk J."/>
            <person name="Farina A."/>
            <person name="Faro S."/>
            <person name="Ferguson D."/>
            <person name="Fisher S."/>
            <person name="Foley C.D."/>
            <person name="Franke A."/>
            <person name="Friedrich D."/>
            <person name="Gadbois L."/>
            <person name="Gearin G."/>
            <person name="Gearin C.R."/>
            <person name="Giannoukos G."/>
            <person name="Goode T."/>
            <person name="Graham J."/>
            <person name="Grandbois E."/>
            <person name="Grewal S."/>
            <person name="Gyaltsen K."/>
            <person name="Hafez N."/>
            <person name="Hagos B."/>
            <person name="Hall J."/>
            <person name="Henson C."/>
            <person name="Hollinger A."/>
            <person name="Honan T."/>
            <person name="Huard M.D."/>
            <person name="Hughes L."/>
            <person name="Hurhula B."/>
            <person name="Husby M.E."/>
            <person name="Kamat A."/>
            <person name="Kanga B."/>
            <person name="Kashin S."/>
            <person name="Khazanovich D."/>
            <person name="Kisner P."/>
            <person name="Lance K."/>
            <person name="Lara M."/>
            <person name="Lee W."/>
            <person name="Lennon N."/>
            <person name="Letendre F."/>
            <person name="LeVine R."/>
            <person name="Lipovsky A."/>
            <person name="Liu X."/>
            <person name="Liu J."/>
            <person name="Liu S."/>
            <person name="Lokyitsang T."/>
            <person name="Lokyitsang Y."/>
            <person name="Lubonja R."/>
            <person name="Lui A."/>
            <person name="MacDonald P."/>
            <person name="Magnisalis V."/>
            <person name="Maru K."/>
            <person name="Matthews C."/>
            <person name="McCusker W."/>
            <person name="McDonough S."/>
            <person name="Mehta T."/>
            <person name="Meldrim J."/>
            <person name="Meneus L."/>
            <person name="Mihai O."/>
            <person name="Mihalev A."/>
            <person name="Mihova T."/>
            <person name="Mittelman R."/>
            <person name="Mlenga V."/>
            <person name="Montmayeur A."/>
            <person name="Mulrain L."/>
            <person name="Navidi A."/>
            <person name="Naylor J."/>
            <person name="Negash T."/>
            <person name="Nguyen T."/>
            <person name="Nguyen N."/>
            <person name="Nicol R."/>
            <person name="Norbu C."/>
            <person name="Norbu N."/>
            <person name="Novod N."/>
            <person name="O'Neill B."/>
            <person name="Osman S."/>
            <person name="Markiewicz E."/>
            <person name="Oyono O.L."/>
            <person name="Patti C."/>
            <person name="Phunkhang P."/>
            <person name="Pierre F."/>
            <person name="Priest M."/>
            <person name="Raghuraman S."/>
            <person name="Rege F."/>
            <person name="Reyes R."/>
            <person name="Rise C."/>
            <person name="Rogov P."/>
            <person name="Ross K."/>
            <person name="Ryan E."/>
            <person name="Settipalli S."/>
            <person name="Shea T."/>
            <person name="Sherpa N."/>
            <person name="Shi L."/>
            <person name="Shih D."/>
            <person name="Sparrow T."/>
            <person name="Spaulding J."/>
            <person name="Stalker J."/>
            <person name="Stange-Thomann N."/>
            <person name="Stavropoulos S."/>
            <person name="Stone C."/>
            <person name="Strader C."/>
            <person name="Tesfaye S."/>
            <person name="Thomson T."/>
            <person name="Thoulutsang Y."/>
            <person name="Thoulutsang D."/>
            <person name="Topham K."/>
            <person name="Topping I."/>
            <person name="Tsamla T."/>
            <person name="Vassiliev H."/>
            <person name="Vo A."/>
            <person name="Wangchuk T."/>
            <person name="Wangdi T."/>
            <person name="Weiand M."/>
            <person name="Wilkinson J."/>
            <person name="Wilson A."/>
            <person name="Yadav S."/>
            <person name="Young G."/>
            <person name="Yu Q."/>
            <person name="Zembek L."/>
            <person name="Zhong D."/>
            <person name="Zimmer A."/>
            <person name="Zwirko Z."/>
            <person name="Jaffe D.B."/>
            <person name="Alvarez P."/>
            <person name="Brockman W."/>
            <person name="Butler J."/>
            <person name="Chin C."/>
            <person name="Gnerre S."/>
            <person name="Grabherr M."/>
            <person name="Kleber M."/>
            <person name="Mauceli E."/>
            <person name="MacCallum I."/>
        </authorList>
    </citation>
    <scope>NUCLEOTIDE SEQUENCE [LARGE SCALE GENOMIC DNA]</scope>
    <source>
        <strain evidence="11">Tucson 15010-1051.87</strain>
    </source>
</reference>
<dbReference type="InterPro" id="IPR052192">
    <property type="entry name" value="Insect_Ionotropic_Sensory_Rcpt"/>
</dbReference>
<feature type="transmembrane region" description="Helical" evidence="8">
    <location>
        <begin position="556"/>
        <end position="581"/>
    </location>
</feature>
<accession>A0A0Q9WSL4</accession>
<sequence length="585" mass="67662">MLPQLLPLLLQLQLAVNGTNMAQFLARIGRVHQLQAISIVHSAGATGAGFLDALHLELHQEHNYFQLLPKLIATEHSAEQLNSVTHEQTLFVIFARDSKDPIIELQAERARGRRYCKTFFLLRRDEAQSDLSSFFEYLWQQGFRSALVMVAQRRLYHMDPYPTLRVLELSAMQDAVTLFPPLNRRDFMGYKLRVPVQLDVPATFWYPTESHQLQLDGAGGTLIRELMHHLNVCLELYPLYINGSNNINMPALVQLVAEQRAELSPHQFTTLQRFNSVDYSYPYAVLPRCFMLPLAAPFPRSIYVILPLQPTVWLGLLMMLLLVLLMRYLKRRLMPQLPHLHLWSLLGVPGSQAGYYTNMCWSRFARCLLFCGVLVFAAFIIVQLYATKLTSLLTVSPSPKPSVTLPELLRLPYRILVLPGDVNGIVSAFGHATQFRRQFYFTNDNDFYAQRMEMSAGYIYPISTLRWRFLSLQQRYLKHKRFWLSSLCYGTFPAQFQLRIGSHFLEPLHQFELHANEAGLPEKWRRLYYYRAKQLGFVRDFASVEHFERMHEVRPLALNLLSSVVYLYLIGLLVGLGAFLLEFVL</sequence>
<evidence type="ECO:0000256" key="8">
    <source>
        <dbReference type="SAM" id="Phobius"/>
    </source>
</evidence>
<organism evidence="10 11">
    <name type="scientific">Drosophila virilis</name>
    <name type="common">Fruit fly</name>
    <dbReference type="NCBI Taxonomy" id="7244"/>
    <lineage>
        <taxon>Eukaryota</taxon>
        <taxon>Metazoa</taxon>
        <taxon>Ecdysozoa</taxon>
        <taxon>Arthropoda</taxon>
        <taxon>Hexapoda</taxon>
        <taxon>Insecta</taxon>
        <taxon>Pterygota</taxon>
        <taxon>Neoptera</taxon>
        <taxon>Endopterygota</taxon>
        <taxon>Diptera</taxon>
        <taxon>Brachycera</taxon>
        <taxon>Muscomorpha</taxon>
        <taxon>Ephydroidea</taxon>
        <taxon>Drosophilidae</taxon>
        <taxon>Drosophila</taxon>
    </lineage>
</organism>
<dbReference type="AlphaFoldDB" id="A0A0Q9WSL4"/>
<keyword evidence="4 8" id="KW-1133">Transmembrane helix</keyword>
<keyword evidence="11" id="KW-1185">Reference proteome</keyword>
<feature type="signal peptide" evidence="9">
    <location>
        <begin position="1"/>
        <end position="18"/>
    </location>
</feature>
<dbReference type="Proteomes" id="UP000008792">
    <property type="component" value="Unassembled WGS sequence"/>
</dbReference>
<keyword evidence="7" id="KW-0325">Glycoprotein</keyword>
<evidence type="ECO:0000313" key="10">
    <source>
        <dbReference type="EMBL" id="KRF84047.1"/>
    </source>
</evidence>